<dbReference type="InterPro" id="IPR036291">
    <property type="entry name" value="NAD(P)-bd_dom_sf"/>
</dbReference>
<dbReference type="SUPFAM" id="SSF51735">
    <property type="entry name" value="NAD(P)-binding Rossmann-fold domains"/>
    <property type="match status" value="1"/>
</dbReference>
<accession>A0A9W6R5Q2</accession>
<dbReference type="PANTHER" id="PTHR44196:SF1">
    <property type="entry name" value="DEHYDROGENASE_REDUCTASE SDR FAMILY MEMBER 7B"/>
    <property type="match status" value="1"/>
</dbReference>
<dbReference type="PRINTS" id="PR00080">
    <property type="entry name" value="SDRFAMILY"/>
</dbReference>
<name>A0A9W6R5Q2_9PSEU</name>
<dbReference type="PROSITE" id="PS00061">
    <property type="entry name" value="ADH_SHORT"/>
    <property type="match status" value="1"/>
</dbReference>
<keyword evidence="2" id="KW-0560">Oxidoreductase</keyword>
<dbReference type="EMBL" id="BSTI01000010">
    <property type="protein sequence ID" value="GLY68102.1"/>
    <property type="molecule type" value="Genomic_DNA"/>
</dbReference>
<evidence type="ECO:0000313" key="6">
    <source>
        <dbReference type="Proteomes" id="UP001165136"/>
    </source>
</evidence>
<dbReference type="PRINTS" id="PR00081">
    <property type="entry name" value="GDHRDH"/>
</dbReference>
<dbReference type="SMART" id="SM00822">
    <property type="entry name" value="PKS_KR"/>
    <property type="match status" value="1"/>
</dbReference>
<dbReference type="Gene3D" id="3.40.50.720">
    <property type="entry name" value="NAD(P)-binding Rossmann-like Domain"/>
    <property type="match status" value="1"/>
</dbReference>
<dbReference type="Pfam" id="PF00106">
    <property type="entry name" value="adh_short"/>
    <property type="match status" value="1"/>
</dbReference>
<protein>
    <submittedName>
        <fullName evidence="5">Ketoacyl reductase</fullName>
    </submittedName>
</protein>
<dbReference type="Proteomes" id="UP001165136">
    <property type="component" value="Unassembled WGS sequence"/>
</dbReference>
<dbReference type="AlphaFoldDB" id="A0A9W6R5Q2"/>
<dbReference type="InterPro" id="IPR020904">
    <property type="entry name" value="Sc_DH/Rdtase_CS"/>
</dbReference>
<feature type="domain" description="Ketoreductase" evidence="4">
    <location>
        <begin position="4"/>
        <end position="183"/>
    </location>
</feature>
<comment type="similarity">
    <text evidence="1 3">Belongs to the short-chain dehydrogenases/reductases (SDR) family.</text>
</comment>
<evidence type="ECO:0000313" key="5">
    <source>
        <dbReference type="EMBL" id="GLY68102.1"/>
    </source>
</evidence>
<proteinExistence type="inferred from homology"/>
<evidence type="ECO:0000256" key="1">
    <source>
        <dbReference type="ARBA" id="ARBA00006484"/>
    </source>
</evidence>
<sequence length="312" mass="32978">MADRAAVVTGASRGLGLLLARELGRKGFDLVICARSADGLEGARKELESIGVHVVAVPADVSVREEAEGVVATAVEQLGRLDVLVNNAGVIQVGPAVTMRAEQFAQALDVMLWGVVHTSLAAIPVMRDQGEGRIVTITSIGARVPAPHLLPYTTAKYAARGFSEGLRVELGKYGISVTTVVPGLMRTGSPRNALFTGNRAAEYRWFTLGASLPLLSMDAERAARRIVAGALRGRAELVLTPMAKLAAVAHGVAPGLTTRIAGVADRLLPRAEDNAAPTPGHAEEGNQPAWFRAATRLTRTAAERFHQHRDPT</sequence>
<evidence type="ECO:0000259" key="4">
    <source>
        <dbReference type="SMART" id="SM00822"/>
    </source>
</evidence>
<dbReference type="CDD" id="cd05233">
    <property type="entry name" value="SDR_c"/>
    <property type="match status" value="1"/>
</dbReference>
<gene>
    <name evidence="5" type="ORF">Atai01_47210</name>
</gene>
<dbReference type="GO" id="GO:0016020">
    <property type="term" value="C:membrane"/>
    <property type="evidence" value="ECO:0007669"/>
    <property type="project" value="TreeGrafter"/>
</dbReference>
<evidence type="ECO:0000256" key="2">
    <source>
        <dbReference type="ARBA" id="ARBA00023002"/>
    </source>
</evidence>
<comment type="caution">
    <text evidence="5">The sequence shown here is derived from an EMBL/GenBank/DDBJ whole genome shotgun (WGS) entry which is preliminary data.</text>
</comment>
<keyword evidence="6" id="KW-1185">Reference proteome</keyword>
<dbReference type="InterPro" id="IPR002347">
    <property type="entry name" value="SDR_fam"/>
</dbReference>
<dbReference type="InterPro" id="IPR057326">
    <property type="entry name" value="KR_dom"/>
</dbReference>
<organism evidence="5 6">
    <name type="scientific">Amycolatopsis taiwanensis</name>
    <dbReference type="NCBI Taxonomy" id="342230"/>
    <lineage>
        <taxon>Bacteria</taxon>
        <taxon>Bacillati</taxon>
        <taxon>Actinomycetota</taxon>
        <taxon>Actinomycetes</taxon>
        <taxon>Pseudonocardiales</taxon>
        <taxon>Pseudonocardiaceae</taxon>
        <taxon>Amycolatopsis</taxon>
    </lineage>
</organism>
<evidence type="ECO:0000256" key="3">
    <source>
        <dbReference type="RuleBase" id="RU000363"/>
    </source>
</evidence>
<dbReference type="RefSeq" id="WP_052372952.1">
    <property type="nucleotide sequence ID" value="NZ_BSTI01000010.1"/>
</dbReference>
<reference evidence="5" key="1">
    <citation type="submission" date="2023-03" db="EMBL/GenBank/DDBJ databases">
        <title>Amycolatopsis taiwanensis NBRC 103393.</title>
        <authorList>
            <person name="Ichikawa N."/>
            <person name="Sato H."/>
            <person name="Tonouchi N."/>
        </authorList>
    </citation>
    <scope>NUCLEOTIDE SEQUENCE</scope>
    <source>
        <strain evidence="5">NBRC 103393</strain>
    </source>
</reference>
<dbReference type="GO" id="GO:0016491">
    <property type="term" value="F:oxidoreductase activity"/>
    <property type="evidence" value="ECO:0007669"/>
    <property type="project" value="UniProtKB-KW"/>
</dbReference>
<dbReference type="PANTHER" id="PTHR44196">
    <property type="entry name" value="DEHYDROGENASE/REDUCTASE SDR FAMILY MEMBER 7B"/>
    <property type="match status" value="1"/>
</dbReference>